<dbReference type="KEGG" id="xla:380474"/>
<dbReference type="PANTHER" id="PTHR21664">
    <property type="entry name" value="CHRONIC MYELOGENOUS LEUKEMIA TUMOR ANTIGEN 66"/>
    <property type="match status" value="1"/>
</dbReference>
<keyword evidence="5" id="KW-0539">Nucleus</keyword>
<evidence type="ECO:0000256" key="5">
    <source>
        <dbReference type="ARBA" id="ARBA00023242"/>
    </source>
</evidence>
<dbReference type="SUPFAM" id="SSF49764">
    <property type="entry name" value="HSP20-like chaperones"/>
    <property type="match status" value="1"/>
</dbReference>
<dbReference type="CDD" id="cd06493">
    <property type="entry name" value="p23_NUDCD1_like"/>
    <property type="match status" value="1"/>
</dbReference>
<dbReference type="RefSeq" id="NP_001080781.1">
    <property type="nucleotide sequence ID" value="NM_001087312.1"/>
</dbReference>
<dbReference type="AlphaFoldDB" id="A0ABD8DNP6"/>
<dbReference type="Proteomes" id="UP000186698">
    <property type="component" value="Chromosome 6S"/>
</dbReference>
<dbReference type="SMR" id="A0ABD8DNP6"/>
<dbReference type="GO" id="GO:0005737">
    <property type="term" value="C:cytoplasm"/>
    <property type="evidence" value="ECO:0007669"/>
    <property type="project" value="UniProtKB-SubCell"/>
</dbReference>
<protein>
    <recommendedName>
        <fullName evidence="3">NudC domain-containing protein 1</fullName>
    </recommendedName>
</protein>
<organism evidence="7 8">
    <name type="scientific">Xenopus laevis</name>
    <name type="common">African clawed frog</name>
    <dbReference type="NCBI Taxonomy" id="8355"/>
    <lineage>
        <taxon>Eukaryota</taxon>
        <taxon>Metazoa</taxon>
        <taxon>Chordata</taxon>
        <taxon>Craniata</taxon>
        <taxon>Vertebrata</taxon>
        <taxon>Euteleostomi</taxon>
        <taxon>Amphibia</taxon>
        <taxon>Batrachia</taxon>
        <taxon>Anura</taxon>
        <taxon>Pipoidea</taxon>
        <taxon>Pipidae</taxon>
        <taxon>Xenopodinae</taxon>
        <taxon>Xenopus</taxon>
        <taxon>Xenopus</taxon>
    </lineage>
</organism>
<dbReference type="GeneID" id="380474"/>
<dbReference type="PROSITE" id="PS51203">
    <property type="entry name" value="CS"/>
    <property type="match status" value="1"/>
</dbReference>
<dbReference type="GO" id="GO:0005634">
    <property type="term" value="C:nucleus"/>
    <property type="evidence" value="ECO:0007669"/>
    <property type="project" value="UniProtKB-SubCell"/>
</dbReference>
<accession>A0ABD8DNP6</accession>
<evidence type="ECO:0000313" key="8">
    <source>
        <dbReference type="RefSeq" id="NP_001080781.1"/>
    </source>
</evidence>
<dbReference type="Pfam" id="PF04969">
    <property type="entry name" value="CS"/>
    <property type="match status" value="1"/>
</dbReference>
<dbReference type="PANTHER" id="PTHR21664:SF1">
    <property type="entry name" value="NUDC DOMAIN-CONTAINING PROTEIN 1"/>
    <property type="match status" value="1"/>
</dbReference>
<evidence type="ECO:0000256" key="1">
    <source>
        <dbReference type="ARBA" id="ARBA00004123"/>
    </source>
</evidence>
<reference evidence="8" key="1">
    <citation type="journal article" date="2002" name="Dev. Dyn.">
        <title>Genetic and genomic tools for Xenopus research: The NIH Xenopus initiative.</title>
        <authorList>
            <person name="Klein S.L."/>
            <person name="Strausberg R.L."/>
            <person name="Wagner L."/>
            <person name="Pontius J."/>
            <person name="Clifton S.W."/>
            <person name="Richardson P."/>
        </authorList>
    </citation>
    <scope>NUCLEOTIDE SEQUENCE</scope>
</reference>
<evidence type="ECO:0000313" key="7">
    <source>
        <dbReference type="Proteomes" id="UP000186698"/>
    </source>
</evidence>
<dbReference type="InterPro" id="IPR007052">
    <property type="entry name" value="CS_dom"/>
</dbReference>
<name>A0ABD8DNP6_XENLA</name>
<gene>
    <name evidence="8" type="primary">nudcd1.S</name>
    <name evidence="8" type="synonym">cml66</name>
</gene>
<dbReference type="InterPro" id="IPR008978">
    <property type="entry name" value="HSP20-like_chaperone"/>
</dbReference>
<evidence type="ECO:0000256" key="2">
    <source>
        <dbReference type="ARBA" id="ARBA00004496"/>
    </source>
</evidence>
<proteinExistence type="predicted"/>
<evidence type="ECO:0000256" key="4">
    <source>
        <dbReference type="ARBA" id="ARBA00022490"/>
    </source>
</evidence>
<keyword evidence="4" id="KW-0963">Cytoplasm</keyword>
<comment type="subcellular location">
    <subcellularLocation>
        <location evidence="2">Cytoplasm</location>
    </subcellularLocation>
    <subcellularLocation>
        <location evidence="1">Nucleus</location>
    </subcellularLocation>
</comment>
<keyword evidence="7" id="KW-1185">Reference proteome</keyword>
<reference evidence="8" key="2">
    <citation type="submission" date="2025-08" db="UniProtKB">
        <authorList>
            <consortium name="RefSeq"/>
        </authorList>
    </citation>
    <scope>IDENTIFICATION</scope>
</reference>
<dbReference type="InterPro" id="IPR037895">
    <property type="entry name" value="NUDCD1"/>
</dbReference>
<feature type="domain" description="CS" evidence="6">
    <location>
        <begin position="275"/>
        <end position="364"/>
    </location>
</feature>
<evidence type="ECO:0000256" key="3">
    <source>
        <dbReference type="ARBA" id="ARBA00018915"/>
    </source>
</evidence>
<dbReference type="Gene3D" id="2.60.40.790">
    <property type="match status" value="1"/>
</dbReference>
<sequence length="586" mass="66425">MEGANCSLKVNRHLLDPKFESYKLSLDPLPCYNVELDAAVAEVTLRDDQYTLDHMRAFGMYNYLHCNPWLPNSVFYIDQLKRVMSFTVTLDTAMGKPIEVFRFPRDLNACDNRLCSSMHFASAQWVTLSDGTGTLYIIRIGNQSDSLSGKWEIMFNQELGEPFIVVHSISSVRDELHVIDVLLLSVEKDESDIEGSGFHVCLEWVSAARAQNQENGEYEILKRRKLFGKSVPHYAAIEPLGNGVMMISYKPFRFIANEKDPHEPSEDEKMDEDNKREPLYNWQQTGEEVTLTFLLPEGKTKEDLNIKFLPGEIDISIKDQGTFLKGQLYSDVDCESSAWIMKEGRGVEVTLTKREPGCTWAELVIADKQGEYIADPAQTAAIAEKLMHLTSEDINPNPESEKPPCNAQELEECDIFLEDSTNLCRFDGTHLKATHVVNLGSNPYLFTFVATPELMPCFALRHDVDALLWQPVSEQPDNLWEHIATFNALGYVQASKQDKKFFTCAPNFSYSALCECVRRIFIYRQPTPVSTELYNRKEGRRVGQVAKQQVASLETTDPILGFQASNERLFVLTTKTLSVIKVNSTA</sequence>
<evidence type="ECO:0000259" key="6">
    <source>
        <dbReference type="PROSITE" id="PS51203"/>
    </source>
</evidence>